<evidence type="ECO:0000313" key="9">
    <source>
        <dbReference type="Proteomes" id="UP000766336"/>
    </source>
</evidence>
<evidence type="ECO:0000256" key="4">
    <source>
        <dbReference type="ARBA" id="ARBA00022840"/>
    </source>
</evidence>
<name>A0ABS5QDP7_9PROT</name>
<dbReference type="PANTHER" id="PTHR42734:SF5">
    <property type="entry name" value="IRON TRANSPORT SYSTEM ATP-BINDING PROTEIN HI_0361-RELATED"/>
    <property type="match status" value="1"/>
</dbReference>
<organism evidence="8 9">
    <name type="scientific">Roseococcus pinisoli</name>
    <dbReference type="NCBI Taxonomy" id="2835040"/>
    <lineage>
        <taxon>Bacteria</taxon>
        <taxon>Pseudomonadati</taxon>
        <taxon>Pseudomonadota</taxon>
        <taxon>Alphaproteobacteria</taxon>
        <taxon>Acetobacterales</taxon>
        <taxon>Roseomonadaceae</taxon>
        <taxon>Roseococcus</taxon>
    </lineage>
</organism>
<proteinExistence type="inferred from homology"/>
<dbReference type="InterPro" id="IPR017871">
    <property type="entry name" value="ABC_transporter-like_CS"/>
</dbReference>
<evidence type="ECO:0000256" key="1">
    <source>
        <dbReference type="ARBA" id="ARBA00005417"/>
    </source>
</evidence>
<keyword evidence="2" id="KW-0813">Transport</keyword>
<keyword evidence="9" id="KW-1185">Reference proteome</keyword>
<keyword evidence="5" id="KW-0864">Zinc transport</keyword>
<evidence type="ECO:0000256" key="3">
    <source>
        <dbReference type="ARBA" id="ARBA00022741"/>
    </source>
</evidence>
<keyword evidence="4 8" id="KW-0067">ATP-binding</keyword>
<dbReference type="InterPro" id="IPR050153">
    <property type="entry name" value="Metal_Ion_Import_ABC"/>
</dbReference>
<evidence type="ECO:0000256" key="6">
    <source>
        <dbReference type="ARBA" id="ARBA00023065"/>
    </source>
</evidence>
<dbReference type="EMBL" id="JAHCDA010000002">
    <property type="protein sequence ID" value="MBS7811831.1"/>
    <property type="molecule type" value="Genomic_DNA"/>
</dbReference>
<evidence type="ECO:0000313" key="8">
    <source>
        <dbReference type="EMBL" id="MBS7811831.1"/>
    </source>
</evidence>
<dbReference type="InterPro" id="IPR003439">
    <property type="entry name" value="ABC_transporter-like_ATP-bd"/>
</dbReference>
<dbReference type="PROSITE" id="PS50893">
    <property type="entry name" value="ABC_TRANSPORTER_2"/>
    <property type="match status" value="1"/>
</dbReference>
<dbReference type="Gene3D" id="3.40.50.300">
    <property type="entry name" value="P-loop containing nucleotide triphosphate hydrolases"/>
    <property type="match status" value="1"/>
</dbReference>
<protein>
    <submittedName>
        <fullName evidence="8">Metal ABC transporter ATP-binding protein</fullName>
    </submittedName>
</protein>
<evidence type="ECO:0000259" key="7">
    <source>
        <dbReference type="PROSITE" id="PS50893"/>
    </source>
</evidence>
<dbReference type="SUPFAM" id="SSF52540">
    <property type="entry name" value="P-loop containing nucleoside triphosphate hydrolases"/>
    <property type="match status" value="1"/>
</dbReference>
<dbReference type="RefSeq" id="WP_213670478.1">
    <property type="nucleotide sequence ID" value="NZ_JAHCDA010000002.1"/>
</dbReference>
<dbReference type="CDD" id="cd03235">
    <property type="entry name" value="ABC_Metallic_Cations"/>
    <property type="match status" value="1"/>
</dbReference>
<feature type="domain" description="ABC transporter" evidence="7">
    <location>
        <begin position="9"/>
        <end position="244"/>
    </location>
</feature>
<dbReference type="Proteomes" id="UP000766336">
    <property type="component" value="Unassembled WGS sequence"/>
</dbReference>
<dbReference type="PROSITE" id="PS00211">
    <property type="entry name" value="ABC_TRANSPORTER_1"/>
    <property type="match status" value="1"/>
</dbReference>
<dbReference type="GO" id="GO:0005524">
    <property type="term" value="F:ATP binding"/>
    <property type="evidence" value="ECO:0007669"/>
    <property type="project" value="UniProtKB-KW"/>
</dbReference>
<keyword evidence="3" id="KW-0547">Nucleotide-binding</keyword>
<dbReference type="PANTHER" id="PTHR42734">
    <property type="entry name" value="METAL TRANSPORT SYSTEM ATP-BINDING PROTEIN TM_0124-RELATED"/>
    <property type="match status" value="1"/>
</dbReference>
<reference evidence="8 9" key="1">
    <citation type="submission" date="2021-05" db="EMBL/GenBank/DDBJ databases">
        <title>Roseococcus sp. XZZS9, whole genome shotgun sequencing project.</title>
        <authorList>
            <person name="Zhao G."/>
            <person name="Shen L."/>
        </authorList>
    </citation>
    <scope>NUCLEOTIDE SEQUENCE [LARGE SCALE GENOMIC DNA]</scope>
    <source>
        <strain evidence="8 9">XZZS9</strain>
    </source>
</reference>
<evidence type="ECO:0000256" key="5">
    <source>
        <dbReference type="ARBA" id="ARBA00022906"/>
    </source>
</evidence>
<comment type="caution">
    <text evidence="8">The sequence shown here is derived from an EMBL/GenBank/DDBJ whole genome shotgun (WGS) entry which is preliminary data.</text>
</comment>
<accession>A0ABS5QDP7</accession>
<dbReference type="InterPro" id="IPR027417">
    <property type="entry name" value="P-loop_NTPase"/>
</dbReference>
<keyword evidence="6" id="KW-0406">Ion transport</keyword>
<keyword evidence="5" id="KW-0862">Zinc</keyword>
<dbReference type="Pfam" id="PF00005">
    <property type="entry name" value="ABC_tran"/>
    <property type="match status" value="1"/>
</dbReference>
<dbReference type="InterPro" id="IPR003593">
    <property type="entry name" value="AAA+_ATPase"/>
</dbReference>
<sequence length="259" mass="27677">MAAERPFDLAVEDLTVVYPNGHTALREASFRLGAGTVCGLVGVNGAGKSTLFKAIMGLARPSAGRVLIAGEPVEAALRRNRVAYVPQSEDVDWTFPVRVRDVVMMGRYGHMNILRIPRAADREAVTAALARVGLETLADRQIGELSGGQRKRVFLARALAQGARLLLLDEPFTGVDATTEQAIIALLRAFAGEGGIVLVSTHDLDSIPTFCDRVVLVKRTVVAAGPTAEAFTEENLRLAFGSALRRPGLAPREIQGQPA</sequence>
<comment type="similarity">
    <text evidence="1">Belongs to the ABC transporter superfamily.</text>
</comment>
<dbReference type="SMART" id="SM00382">
    <property type="entry name" value="AAA"/>
    <property type="match status" value="1"/>
</dbReference>
<evidence type="ECO:0000256" key="2">
    <source>
        <dbReference type="ARBA" id="ARBA00022448"/>
    </source>
</evidence>
<gene>
    <name evidence="8" type="ORF">KHU32_12855</name>
</gene>